<dbReference type="InterPro" id="IPR036589">
    <property type="entry name" value="HCY_dom_sf"/>
</dbReference>
<evidence type="ECO:0000259" key="5">
    <source>
        <dbReference type="PROSITE" id="PS50970"/>
    </source>
</evidence>
<dbReference type="Pfam" id="PF02574">
    <property type="entry name" value="S-methyl_trans"/>
    <property type="match status" value="1"/>
</dbReference>
<evidence type="ECO:0000256" key="3">
    <source>
        <dbReference type="PROSITE-ProRule" id="PRU00333"/>
    </source>
</evidence>
<evidence type="ECO:0000313" key="7">
    <source>
        <dbReference type="Proteomes" id="UP000626109"/>
    </source>
</evidence>
<protein>
    <recommendedName>
        <fullName evidence="5">Hcy-binding domain-containing protein</fullName>
    </recommendedName>
</protein>
<feature type="compositionally biased region" description="Low complexity" evidence="4">
    <location>
        <begin position="134"/>
        <end position="147"/>
    </location>
</feature>
<feature type="binding site" evidence="3">
    <location>
        <position position="396"/>
    </location>
    <ligand>
        <name>Zn(2+)</name>
        <dbReference type="ChEBI" id="CHEBI:29105"/>
    </ligand>
</feature>
<evidence type="ECO:0000313" key="6">
    <source>
        <dbReference type="EMBL" id="CAE8669926.1"/>
    </source>
</evidence>
<dbReference type="GO" id="GO:0008168">
    <property type="term" value="F:methyltransferase activity"/>
    <property type="evidence" value="ECO:0007669"/>
    <property type="project" value="UniProtKB-UniRule"/>
</dbReference>
<keyword evidence="2 3" id="KW-0808">Transferase</keyword>
<feature type="binding site" evidence="3">
    <location>
        <position position="291"/>
    </location>
    <ligand>
        <name>Zn(2+)</name>
        <dbReference type="ChEBI" id="CHEBI:29105"/>
    </ligand>
</feature>
<feature type="binding site" evidence="3">
    <location>
        <position position="397"/>
    </location>
    <ligand>
        <name>Zn(2+)</name>
        <dbReference type="ChEBI" id="CHEBI:29105"/>
    </ligand>
</feature>
<name>A0A813J8X1_POLGL</name>
<dbReference type="InterPro" id="IPR003726">
    <property type="entry name" value="HCY_dom"/>
</dbReference>
<comment type="cofactor">
    <cofactor evidence="3">
        <name>Zn(2+)</name>
        <dbReference type="ChEBI" id="CHEBI:29105"/>
    </cofactor>
</comment>
<comment type="caution">
    <text evidence="6">The sequence shown here is derived from an EMBL/GenBank/DDBJ whole genome shotgun (WGS) entry which is preliminary data.</text>
</comment>
<dbReference type="Gene3D" id="3.20.20.330">
    <property type="entry name" value="Homocysteine-binding-like domain"/>
    <property type="match status" value="1"/>
</dbReference>
<dbReference type="Proteomes" id="UP000626109">
    <property type="component" value="Unassembled WGS sequence"/>
</dbReference>
<keyword evidence="3" id="KW-0862">Zinc</keyword>
<dbReference type="GO" id="GO:0032259">
    <property type="term" value="P:methylation"/>
    <property type="evidence" value="ECO:0007669"/>
    <property type="project" value="UniProtKB-KW"/>
</dbReference>
<evidence type="ECO:0000256" key="1">
    <source>
        <dbReference type="ARBA" id="ARBA00022603"/>
    </source>
</evidence>
<dbReference type="PROSITE" id="PS50970">
    <property type="entry name" value="HCY"/>
    <property type="match status" value="1"/>
</dbReference>
<feature type="region of interest" description="Disordered" evidence="4">
    <location>
        <begin position="129"/>
        <end position="152"/>
    </location>
</feature>
<dbReference type="SUPFAM" id="SSF82282">
    <property type="entry name" value="Homocysteine S-methyltransferase"/>
    <property type="match status" value="1"/>
</dbReference>
<dbReference type="EMBL" id="CAJNNW010022896">
    <property type="protein sequence ID" value="CAE8669926.1"/>
    <property type="molecule type" value="Genomic_DNA"/>
</dbReference>
<organism evidence="6 7">
    <name type="scientific">Polarella glacialis</name>
    <name type="common">Dinoflagellate</name>
    <dbReference type="NCBI Taxonomy" id="89957"/>
    <lineage>
        <taxon>Eukaryota</taxon>
        <taxon>Sar</taxon>
        <taxon>Alveolata</taxon>
        <taxon>Dinophyceae</taxon>
        <taxon>Suessiales</taxon>
        <taxon>Suessiaceae</taxon>
        <taxon>Polarella</taxon>
    </lineage>
</organism>
<sequence length="411" mass="45287">MAFELLDGSTGYVLLEKGLPEDDLFRQIWSARALVEKKYYPLVKQTHESYLKLGAKYITTNSYATQPTWYEATFGTEEGRRVVAAAMDEESSAEVLELVGSIGPLGLMRAHAKLSAQLAVECRQEFLSRGGGEDTNNNKNNNNNNHNNDNDNDSNDIGKSICILGSLPPLVESHRPDLFWDALEAKGEAFFLDNYKDLAKALLEGGADCLVLETMNCWEEAELALRAIRELMAELAGTGSQQKQDVIVCLEGSHRGKDLKPQPHLAPDWVRKVLEFDLGPSVHLRGVGFNCAPPEDIVESLEHLSKEGVLADLERLEIPVIIYANLHERDIYDEGFEIQSVGTPQSPEVRKVTRRSDLMEIQAATAGEETTIPCAGYVRFGRKITRDFGVKILGGCCGCGPQGIAAIAQHV</sequence>
<dbReference type="GO" id="GO:0046872">
    <property type="term" value="F:metal ion binding"/>
    <property type="evidence" value="ECO:0007669"/>
    <property type="project" value="UniProtKB-KW"/>
</dbReference>
<dbReference type="PANTHER" id="PTHR11103">
    <property type="entry name" value="SLR1189 PROTEIN"/>
    <property type="match status" value="1"/>
</dbReference>
<evidence type="ECO:0000256" key="4">
    <source>
        <dbReference type="SAM" id="MobiDB-lite"/>
    </source>
</evidence>
<gene>
    <name evidence="6" type="ORF">PGLA2088_LOCUS17321</name>
</gene>
<keyword evidence="3" id="KW-0479">Metal-binding</keyword>
<accession>A0A813J8X1</accession>
<dbReference type="PANTHER" id="PTHR11103:SF18">
    <property type="entry name" value="SLR1189 PROTEIN"/>
    <property type="match status" value="1"/>
</dbReference>
<reference evidence="6" key="1">
    <citation type="submission" date="2021-02" db="EMBL/GenBank/DDBJ databases">
        <authorList>
            <person name="Dougan E. K."/>
            <person name="Rhodes N."/>
            <person name="Thang M."/>
            <person name="Chan C."/>
        </authorList>
    </citation>
    <scope>NUCLEOTIDE SEQUENCE</scope>
</reference>
<proteinExistence type="predicted"/>
<keyword evidence="1 3" id="KW-0489">Methyltransferase</keyword>
<evidence type="ECO:0000256" key="2">
    <source>
        <dbReference type="ARBA" id="ARBA00022679"/>
    </source>
</evidence>
<dbReference type="AlphaFoldDB" id="A0A813J8X1"/>
<feature type="domain" description="Hcy-binding" evidence="5">
    <location>
        <begin position="1"/>
        <end position="411"/>
    </location>
</feature>